<keyword evidence="16" id="KW-0067">ATP-binding</keyword>
<dbReference type="PANTHER" id="PTHR43070:SF3">
    <property type="entry name" value="HOMOSERINE DEHYDROGENASE"/>
    <property type="match status" value="1"/>
</dbReference>
<evidence type="ECO:0000256" key="14">
    <source>
        <dbReference type="ARBA" id="ARBA00022741"/>
    </source>
</evidence>
<evidence type="ECO:0000256" key="4">
    <source>
        <dbReference type="ARBA" id="ARBA00005056"/>
    </source>
</evidence>
<dbReference type="InterPro" id="IPR045865">
    <property type="entry name" value="ACT-like_dom_sf"/>
</dbReference>
<dbReference type="UniPathway" id="UPA00034">
    <property type="reaction ID" value="UER00015"/>
</dbReference>
<dbReference type="InterPro" id="IPR036291">
    <property type="entry name" value="NAD(P)-bd_dom_sf"/>
</dbReference>
<dbReference type="InterPro" id="IPR054352">
    <property type="entry name" value="ACT_Aspartokinase"/>
</dbReference>
<proteinExistence type="inferred from homology"/>
<comment type="pathway">
    <text evidence="2">Amino-acid biosynthesis; L-lysine biosynthesis via DAP pathway; (S)-tetrahydrodipicolinate from L-aspartate: step 1/4.</text>
</comment>
<evidence type="ECO:0000256" key="24">
    <source>
        <dbReference type="ARBA" id="ARBA00044938"/>
    </source>
</evidence>
<sequence>MKVLKFGGTSVGSAKNILKVITIIKNISQDSDVVVVVSAVGGITDKLLNAANKAVIKDRSYKELFKQIQLIHLDIIEDLIPSEIKSAEVKKMINKRLDTLEKLLEGIYLINELSPKTTDKLLSNGEQMSSFIISEAMKLHGINAELKNSQELVVTDTNYTNATVNFNATNKNIKQYFETHNNSVTLLPGFISKSENGEITTLGRGGSDYTAAIIASALDAKELQIWTDVSGMFTTNPKLVKQAKPISHISYQEAVELSHFGAKVLYPPTVQPVLDKKIPIVIKNTLKPDDFGTYITNSYSNGTTSAVKGISNINDIALLTLQGNGMVGIPGFSKRLFETLSQEKINVILITQASSEHSICIGIQESDAETARAAVNKTFENEISLHKIDPINIEKGLAIVAVVGDRMKNHQGISGRMFSTLGKNNVNIRAIAQGASERNISTVISKKDVKKALNVLHERFFETKTKQLNLFITGVGNVGERLVEQIKQQKKYIKERLKLNLRVVGLSNSRKMILDDDAIDLKNWKALLENGEAASIEGFFEGAKNMNLRNSVFVDVTANHDVANSYANYLRESIGVIACNKIACSSDFDNYNLLKRLSVKYNAPFLFETNVGAGLPVIDTLNHLVASGDEIHSIQAVLSGSLNFVFNNFDNSKKFHDVVKLAQNEGYTEPDPRIDLSGVDVARKILILARESGTEMNLEDITNQSFLSVSGLASNSVDEFYKTLLEDDAHYQSLYNSAAKNNYQLKYVAEFNDGKAKVGIKEIPEGHPFYNLEGKDNIVMFYTKRYPEQPMIIKGAGAGAEVTASGLFADIIRIANS</sequence>
<evidence type="ECO:0000259" key="28">
    <source>
        <dbReference type="PROSITE" id="PS51671"/>
    </source>
</evidence>
<dbReference type="Pfam" id="PF22468">
    <property type="entry name" value="ACT_9"/>
    <property type="match status" value="2"/>
</dbReference>
<accession>A0A4U0EQB6</accession>
<comment type="cofactor">
    <cofactor evidence="1">
        <name>a metal cation</name>
        <dbReference type="ChEBI" id="CHEBI:25213"/>
    </cofactor>
</comment>
<comment type="catalytic activity">
    <reaction evidence="25">
        <text>L-aspartate + ATP = 4-phospho-L-aspartate + ADP</text>
        <dbReference type="Rhea" id="RHEA:23776"/>
        <dbReference type="ChEBI" id="CHEBI:29991"/>
        <dbReference type="ChEBI" id="CHEBI:30616"/>
        <dbReference type="ChEBI" id="CHEBI:57535"/>
        <dbReference type="ChEBI" id="CHEBI:456216"/>
        <dbReference type="EC" id="2.7.2.4"/>
    </reaction>
    <physiologicalReaction direction="left-to-right" evidence="25">
        <dbReference type="Rhea" id="RHEA:23777"/>
    </physiologicalReaction>
</comment>
<dbReference type="InterPro" id="IPR018042">
    <property type="entry name" value="Aspartate_kinase_CS"/>
</dbReference>
<keyword evidence="15 29" id="KW-0418">Kinase</keyword>
<evidence type="ECO:0000256" key="9">
    <source>
        <dbReference type="ARBA" id="ARBA00011881"/>
    </source>
</evidence>
<dbReference type="GO" id="GO:0004072">
    <property type="term" value="F:aspartate kinase activity"/>
    <property type="evidence" value="ECO:0007669"/>
    <property type="project" value="UniProtKB-EC"/>
</dbReference>
<dbReference type="GO" id="GO:0009090">
    <property type="term" value="P:homoserine biosynthetic process"/>
    <property type="evidence" value="ECO:0007669"/>
    <property type="project" value="UniProtKB-ARBA"/>
</dbReference>
<evidence type="ECO:0000256" key="8">
    <source>
        <dbReference type="ARBA" id="ARBA00010046"/>
    </source>
</evidence>
<dbReference type="GO" id="GO:0009088">
    <property type="term" value="P:threonine biosynthetic process"/>
    <property type="evidence" value="ECO:0007669"/>
    <property type="project" value="UniProtKB-UniPathway"/>
</dbReference>
<dbReference type="InterPro" id="IPR005106">
    <property type="entry name" value="Asp/hSer_DH_NAD-bd"/>
</dbReference>
<dbReference type="Gene3D" id="3.40.1160.10">
    <property type="entry name" value="Acetylglutamate kinase-like"/>
    <property type="match status" value="1"/>
</dbReference>
<dbReference type="GO" id="GO:0005524">
    <property type="term" value="F:ATP binding"/>
    <property type="evidence" value="ECO:0007669"/>
    <property type="project" value="UniProtKB-KW"/>
</dbReference>
<comment type="caution">
    <text evidence="29">The sequence shown here is derived from an EMBL/GenBank/DDBJ whole genome shotgun (WGS) entry which is preliminary data.</text>
</comment>
<dbReference type="InterPro" id="IPR019811">
    <property type="entry name" value="HDH_CS"/>
</dbReference>
<dbReference type="InterPro" id="IPR049638">
    <property type="entry name" value="AK-HD"/>
</dbReference>
<dbReference type="GO" id="GO:0009089">
    <property type="term" value="P:lysine biosynthetic process via diaminopimelate"/>
    <property type="evidence" value="ECO:0007669"/>
    <property type="project" value="UniProtKB-UniPathway"/>
</dbReference>
<name>A0A4U0EQB6_9FLAO</name>
<comment type="subunit">
    <text evidence="9">Homotetramer.</text>
</comment>
<dbReference type="SUPFAM" id="SSF53633">
    <property type="entry name" value="Carbamate kinase-like"/>
    <property type="match status" value="1"/>
</dbReference>
<dbReference type="Pfam" id="PF03447">
    <property type="entry name" value="NAD_binding_3"/>
    <property type="match status" value="1"/>
</dbReference>
<dbReference type="NCBIfam" id="TIGR00657">
    <property type="entry name" value="asp_kinases"/>
    <property type="match status" value="1"/>
</dbReference>
<comment type="similarity">
    <text evidence="7">In the C-terminal section; belongs to the homoserine dehydrogenase family.</text>
</comment>
<dbReference type="GO" id="GO:0046872">
    <property type="term" value="F:metal ion binding"/>
    <property type="evidence" value="ECO:0007669"/>
    <property type="project" value="UniProtKB-KW"/>
</dbReference>
<dbReference type="PROSITE" id="PS00324">
    <property type="entry name" value="ASPARTOKINASE"/>
    <property type="match status" value="1"/>
</dbReference>
<dbReference type="Gene3D" id="3.30.360.10">
    <property type="entry name" value="Dihydrodipicolinate Reductase, domain 2"/>
    <property type="match status" value="1"/>
</dbReference>
<dbReference type="UniPathway" id="UPA00050">
    <property type="reaction ID" value="UER00063"/>
</dbReference>
<dbReference type="UniPathway" id="UPA00051">
    <property type="reaction ID" value="UER00462"/>
</dbReference>
<evidence type="ECO:0000313" key="29">
    <source>
        <dbReference type="EMBL" id="TJY33876.1"/>
    </source>
</evidence>
<keyword evidence="20" id="KW-0915">Sodium</keyword>
<dbReference type="InterPro" id="IPR036393">
    <property type="entry name" value="AceGlu_kinase-like_sf"/>
</dbReference>
<dbReference type="EC" id="1.1.1.3" evidence="29"/>
<dbReference type="Pfam" id="PF00696">
    <property type="entry name" value="AA_kinase"/>
    <property type="match status" value="1"/>
</dbReference>
<dbReference type="SUPFAM" id="SSF55021">
    <property type="entry name" value="ACT-like"/>
    <property type="match status" value="2"/>
</dbReference>
<evidence type="ECO:0000256" key="22">
    <source>
        <dbReference type="ARBA" id="ARBA00023167"/>
    </source>
</evidence>
<comment type="pathway">
    <text evidence="5">Amino-acid biosynthesis; L-methionine biosynthesis via de novo pathway; L-homoserine from L-aspartate: step 3/3.</text>
</comment>
<comment type="similarity">
    <text evidence="8">In the N-terminal section; belongs to the aspartokinase family.</text>
</comment>
<dbReference type="CDD" id="cd04243">
    <property type="entry name" value="AAK_AK-HSDH-like"/>
    <property type="match status" value="1"/>
</dbReference>
<protein>
    <submittedName>
        <fullName evidence="29">Bifunctional aspartate kinase/homoserine dehydrogenase I</fullName>
        <ecNumber evidence="29">1.1.1.3</ecNumber>
        <ecNumber evidence="29">2.7.2.4</ecNumber>
    </submittedName>
</protein>
<keyword evidence="19" id="KW-0520">NAD</keyword>
<evidence type="ECO:0000256" key="15">
    <source>
        <dbReference type="ARBA" id="ARBA00022777"/>
    </source>
</evidence>
<gene>
    <name evidence="29" type="primary">thrA</name>
    <name evidence="29" type="ORF">E5167_11160</name>
</gene>
<dbReference type="CDD" id="cd04921">
    <property type="entry name" value="ACT_AKi-HSDH-ThrA-like_1"/>
    <property type="match status" value="1"/>
</dbReference>
<evidence type="ECO:0000256" key="3">
    <source>
        <dbReference type="ARBA" id="ARBA00004986"/>
    </source>
</evidence>
<keyword evidence="22" id="KW-0486">Methionine biosynthesis</keyword>
<keyword evidence="12" id="KW-0791">Threonine biosynthesis</keyword>
<comment type="pathway">
    <text evidence="3">Amino-acid biosynthesis; L-methionine biosynthesis via de novo pathway; L-homoserine from L-aspartate: step 1/3.</text>
</comment>
<dbReference type="GO" id="GO:0004412">
    <property type="term" value="F:homoserine dehydrogenase activity"/>
    <property type="evidence" value="ECO:0007669"/>
    <property type="project" value="UniProtKB-EC"/>
</dbReference>
<dbReference type="Gene3D" id="3.40.50.720">
    <property type="entry name" value="NAD(P)-binding Rossmann-like Domain"/>
    <property type="match status" value="1"/>
</dbReference>
<dbReference type="NCBIfam" id="NF006959">
    <property type="entry name" value="PRK09436.1"/>
    <property type="match status" value="1"/>
</dbReference>
<comment type="pathway">
    <text evidence="6">Amino-acid biosynthesis; L-threonine biosynthesis; L-threonine from L-aspartate: step 1/5.</text>
</comment>
<dbReference type="RefSeq" id="WP_136844092.1">
    <property type="nucleotide sequence ID" value="NZ_SUPL01000006.1"/>
</dbReference>
<evidence type="ECO:0000256" key="5">
    <source>
        <dbReference type="ARBA" id="ARBA00005062"/>
    </source>
</evidence>
<dbReference type="CDD" id="cd04922">
    <property type="entry name" value="ACT_AKi-HSDH-ThrA_2"/>
    <property type="match status" value="1"/>
</dbReference>
<dbReference type="PIRSF" id="PIRSF000727">
    <property type="entry name" value="ThrA"/>
    <property type="match status" value="1"/>
</dbReference>
<reference evidence="29 30" key="1">
    <citation type="submission" date="2019-04" db="EMBL/GenBank/DDBJ databases">
        <title>Lacinutrix sp. nov., isolated from marine water.</title>
        <authorList>
            <person name="Kim W."/>
        </authorList>
    </citation>
    <scope>NUCLEOTIDE SEQUENCE [LARGE SCALE GENOMIC DNA]</scope>
    <source>
        <strain evidence="29 30">CAU 1491</strain>
    </source>
</reference>
<dbReference type="PANTHER" id="PTHR43070">
    <property type="match status" value="1"/>
</dbReference>
<evidence type="ECO:0000256" key="21">
    <source>
        <dbReference type="ARBA" id="ARBA00023154"/>
    </source>
</evidence>
<evidence type="ECO:0000256" key="2">
    <source>
        <dbReference type="ARBA" id="ARBA00004766"/>
    </source>
</evidence>
<evidence type="ECO:0000256" key="17">
    <source>
        <dbReference type="ARBA" id="ARBA00022857"/>
    </source>
</evidence>
<keyword evidence="23" id="KW-0511">Multifunctional enzyme</keyword>
<dbReference type="InterPro" id="IPR002912">
    <property type="entry name" value="ACT_dom"/>
</dbReference>
<dbReference type="InterPro" id="IPR001341">
    <property type="entry name" value="Asp_kinase"/>
</dbReference>
<evidence type="ECO:0000256" key="6">
    <source>
        <dbReference type="ARBA" id="ARBA00005139"/>
    </source>
</evidence>
<comment type="catalytic activity">
    <reaction evidence="26">
        <text>L-homoserine + NADP(+) = L-aspartate 4-semialdehyde + NADPH + H(+)</text>
        <dbReference type="Rhea" id="RHEA:15761"/>
        <dbReference type="ChEBI" id="CHEBI:15378"/>
        <dbReference type="ChEBI" id="CHEBI:57476"/>
        <dbReference type="ChEBI" id="CHEBI:57783"/>
        <dbReference type="ChEBI" id="CHEBI:58349"/>
        <dbReference type="ChEBI" id="CHEBI:537519"/>
        <dbReference type="EC" id="1.1.1.3"/>
    </reaction>
    <physiologicalReaction direction="right-to-left" evidence="26">
        <dbReference type="Rhea" id="RHEA:15763"/>
    </physiologicalReaction>
</comment>
<keyword evidence="21" id="KW-0457">Lysine biosynthesis</keyword>
<dbReference type="GO" id="GO:0050661">
    <property type="term" value="F:NADP binding"/>
    <property type="evidence" value="ECO:0007669"/>
    <property type="project" value="InterPro"/>
</dbReference>
<dbReference type="InterPro" id="IPR011147">
    <property type="entry name" value="Bifunc_Aspkin/hSer_DH"/>
</dbReference>
<evidence type="ECO:0000256" key="1">
    <source>
        <dbReference type="ARBA" id="ARBA00001920"/>
    </source>
</evidence>
<keyword evidence="11 29" id="KW-0808">Transferase</keyword>
<evidence type="ECO:0000313" key="30">
    <source>
        <dbReference type="Proteomes" id="UP000307657"/>
    </source>
</evidence>
<dbReference type="FunFam" id="3.30.2130.10:FF:000001">
    <property type="entry name" value="Bifunctional aspartokinase/homoserine dehydrogenase"/>
    <property type="match status" value="1"/>
</dbReference>
<evidence type="ECO:0000256" key="19">
    <source>
        <dbReference type="ARBA" id="ARBA00023027"/>
    </source>
</evidence>
<evidence type="ECO:0000256" key="11">
    <source>
        <dbReference type="ARBA" id="ARBA00022679"/>
    </source>
</evidence>
<keyword evidence="14" id="KW-0547">Nucleotide-binding</keyword>
<dbReference type="OrthoDB" id="9799110at2"/>
<evidence type="ECO:0000256" key="23">
    <source>
        <dbReference type="ARBA" id="ARBA00023268"/>
    </source>
</evidence>
<dbReference type="Proteomes" id="UP000307657">
    <property type="component" value="Unassembled WGS sequence"/>
</dbReference>
<keyword evidence="17" id="KW-0521">NADP</keyword>
<feature type="domain" description="ACT" evidence="28">
    <location>
        <begin position="402"/>
        <end position="475"/>
    </location>
</feature>
<dbReference type="Pfam" id="PF00742">
    <property type="entry name" value="Homoserine_dh"/>
    <property type="match status" value="1"/>
</dbReference>
<dbReference type="FunFam" id="3.30.360.10:FF:000006">
    <property type="entry name" value="Bifunctional aspartokinase/homoserine dehydrogenase"/>
    <property type="match status" value="1"/>
</dbReference>
<comment type="function">
    <text evidence="24">Bifunctional aspartate kinase and homoserine dehydrogenase that catalyzes the first and the third steps toward the synthesis of lysine, methionine and threonine from aspartate.</text>
</comment>
<dbReference type="InterPro" id="IPR001342">
    <property type="entry name" value="HDH_cat"/>
</dbReference>
<dbReference type="PROSITE" id="PS01042">
    <property type="entry name" value="HOMOSER_DHGENASE"/>
    <property type="match status" value="1"/>
</dbReference>
<evidence type="ECO:0000256" key="12">
    <source>
        <dbReference type="ARBA" id="ARBA00022697"/>
    </source>
</evidence>
<dbReference type="EMBL" id="SUPL01000006">
    <property type="protein sequence ID" value="TJY33876.1"/>
    <property type="molecule type" value="Genomic_DNA"/>
</dbReference>
<comment type="pathway">
    <text evidence="4">Amino-acid biosynthesis; L-threonine biosynthesis; L-threonine from L-aspartate: step 3/5.</text>
</comment>
<dbReference type="PROSITE" id="PS51671">
    <property type="entry name" value="ACT"/>
    <property type="match status" value="1"/>
</dbReference>
<dbReference type="InterPro" id="IPR001048">
    <property type="entry name" value="Asp/Glu/Uridylate_kinase"/>
</dbReference>
<evidence type="ECO:0000256" key="18">
    <source>
        <dbReference type="ARBA" id="ARBA00023002"/>
    </source>
</evidence>
<evidence type="ECO:0000256" key="27">
    <source>
        <dbReference type="ARBA" id="ARBA00049031"/>
    </source>
</evidence>
<keyword evidence="10" id="KW-0028">Amino-acid biosynthesis</keyword>
<organism evidence="29 30">
    <name type="scientific">Pontimicrobium aquaticum</name>
    <dbReference type="NCBI Taxonomy" id="2565367"/>
    <lineage>
        <taxon>Bacteria</taxon>
        <taxon>Pseudomonadati</taxon>
        <taxon>Bacteroidota</taxon>
        <taxon>Flavobacteriia</taxon>
        <taxon>Flavobacteriales</taxon>
        <taxon>Flavobacteriaceae</taxon>
        <taxon>Pontimicrobium</taxon>
    </lineage>
</organism>
<evidence type="ECO:0000256" key="13">
    <source>
        <dbReference type="ARBA" id="ARBA00022723"/>
    </source>
</evidence>
<evidence type="ECO:0000256" key="20">
    <source>
        <dbReference type="ARBA" id="ARBA00023053"/>
    </source>
</evidence>
<evidence type="ECO:0000256" key="26">
    <source>
        <dbReference type="ARBA" id="ARBA00048841"/>
    </source>
</evidence>
<dbReference type="SUPFAM" id="SSF51735">
    <property type="entry name" value="NAD(P)-binding Rossmann-fold domains"/>
    <property type="match status" value="1"/>
</dbReference>
<keyword evidence="18 29" id="KW-0560">Oxidoreductase</keyword>
<dbReference type="GO" id="GO:0009086">
    <property type="term" value="P:methionine biosynthetic process"/>
    <property type="evidence" value="ECO:0007669"/>
    <property type="project" value="UniProtKB-KW"/>
</dbReference>
<dbReference type="EC" id="2.7.2.4" evidence="29"/>
<evidence type="ECO:0000256" key="10">
    <source>
        <dbReference type="ARBA" id="ARBA00022605"/>
    </source>
</evidence>
<evidence type="ECO:0000256" key="16">
    <source>
        <dbReference type="ARBA" id="ARBA00022840"/>
    </source>
</evidence>
<dbReference type="SUPFAM" id="SSF55347">
    <property type="entry name" value="Glyceraldehyde-3-phosphate dehydrogenase-like, C-terminal domain"/>
    <property type="match status" value="1"/>
</dbReference>
<keyword evidence="30" id="KW-1185">Reference proteome</keyword>
<dbReference type="Gene3D" id="3.30.2130.10">
    <property type="entry name" value="VC0802-like"/>
    <property type="match status" value="1"/>
</dbReference>
<evidence type="ECO:0000256" key="7">
    <source>
        <dbReference type="ARBA" id="ARBA00007952"/>
    </source>
</evidence>
<comment type="catalytic activity">
    <reaction evidence="27">
        <text>L-homoserine + NAD(+) = L-aspartate 4-semialdehyde + NADH + H(+)</text>
        <dbReference type="Rhea" id="RHEA:15757"/>
        <dbReference type="ChEBI" id="CHEBI:15378"/>
        <dbReference type="ChEBI" id="CHEBI:57476"/>
        <dbReference type="ChEBI" id="CHEBI:57540"/>
        <dbReference type="ChEBI" id="CHEBI:57945"/>
        <dbReference type="ChEBI" id="CHEBI:537519"/>
        <dbReference type="EC" id="1.1.1.3"/>
    </reaction>
    <physiologicalReaction direction="right-to-left" evidence="27">
        <dbReference type="Rhea" id="RHEA:15759"/>
    </physiologicalReaction>
</comment>
<evidence type="ECO:0000256" key="25">
    <source>
        <dbReference type="ARBA" id="ARBA00048561"/>
    </source>
</evidence>
<keyword evidence="13" id="KW-0479">Metal-binding</keyword>
<dbReference type="AlphaFoldDB" id="A0A4U0EQB6"/>